<gene>
    <name evidence="2" type="ORF">D6D19_10422</name>
</gene>
<dbReference type="InterPro" id="IPR025340">
    <property type="entry name" value="DUF4246"/>
</dbReference>
<protein>
    <recommendedName>
        <fullName evidence="1">DUF4246 domain-containing protein</fullName>
    </recommendedName>
</protein>
<dbReference type="Pfam" id="PF14033">
    <property type="entry name" value="DUF4246"/>
    <property type="match status" value="1"/>
</dbReference>
<name>A0A4S8Z1K4_AURPU</name>
<dbReference type="PANTHER" id="PTHR33119">
    <property type="entry name" value="IFI3P"/>
    <property type="match status" value="1"/>
</dbReference>
<reference evidence="2 3" key="1">
    <citation type="submission" date="2018-10" db="EMBL/GenBank/DDBJ databases">
        <title>Fifty Aureobasidium pullulans genomes reveal a recombining polyextremotolerant generalist.</title>
        <authorList>
            <person name="Gostincar C."/>
            <person name="Turk M."/>
            <person name="Zajc J."/>
            <person name="Gunde-Cimerman N."/>
        </authorList>
    </citation>
    <scope>NUCLEOTIDE SEQUENCE [LARGE SCALE GENOMIC DNA]</scope>
    <source>
        <strain evidence="2 3">EXF-10659</strain>
    </source>
</reference>
<dbReference type="PANTHER" id="PTHR33119:SF1">
    <property type="entry name" value="FE2OG DIOXYGENASE DOMAIN-CONTAINING PROTEIN"/>
    <property type="match status" value="1"/>
</dbReference>
<evidence type="ECO:0000313" key="3">
    <source>
        <dbReference type="Proteomes" id="UP000308802"/>
    </source>
</evidence>
<dbReference type="InterPro" id="IPR049192">
    <property type="entry name" value="DUF4246_C"/>
</dbReference>
<feature type="domain" description="DUF4246" evidence="1">
    <location>
        <begin position="4"/>
        <end position="108"/>
    </location>
</feature>
<accession>A0A4S8Z1K4</accession>
<organism evidence="2 3">
    <name type="scientific">Aureobasidium pullulans</name>
    <name type="common">Black yeast</name>
    <name type="synonym">Pullularia pullulans</name>
    <dbReference type="NCBI Taxonomy" id="5580"/>
    <lineage>
        <taxon>Eukaryota</taxon>
        <taxon>Fungi</taxon>
        <taxon>Dikarya</taxon>
        <taxon>Ascomycota</taxon>
        <taxon>Pezizomycotina</taxon>
        <taxon>Dothideomycetes</taxon>
        <taxon>Dothideomycetidae</taxon>
        <taxon>Dothideales</taxon>
        <taxon>Saccotheciaceae</taxon>
        <taxon>Aureobasidium</taxon>
    </lineage>
</organism>
<evidence type="ECO:0000259" key="1">
    <source>
        <dbReference type="Pfam" id="PF14033"/>
    </source>
</evidence>
<comment type="caution">
    <text evidence="2">The sequence shown here is derived from an EMBL/GenBank/DDBJ whole genome shotgun (WGS) entry which is preliminary data.</text>
</comment>
<sequence>MDLDEFEHDEDDLEAFLQVFDVPYKQQILGGSCDSPPSLQRLGSVGLPAGRLVAWPNVLHHRITPFEHLDKTRPGRRSFLTISLVDPNYRICSTRNVPPQRHDWWAEEALSVVLPPKVSVPQELVDHIDSYTDNWPMGLEEATRIREQMAKEQKYHEQNIMNHPSGFYDFNVDDCNLGDFPDLPSMDLGSS</sequence>
<dbReference type="AlphaFoldDB" id="A0A4S8Z1K4"/>
<dbReference type="Proteomes" id="UP000308802">
    <property type="component" value="Unassembled WGS sequence"/>
</dbReference>
<dbReference type="EMBL" id="QZAO01000780">
    <property type="protein sequence ID" value="THW58328.1"/>
    <property type="molecule type" value="Genomic_DNA"/>
</dbReference>
<proteinExistence type="predicted"/>
<evidence type="ECO:0000313" key="2">
    <source>
        <dbReference type="EMBL" id="THW58328.1"/>
    </source>
</evidence>